<accession>A0ABN2NLP2</accession>
<dbReference type="CDD" id="cd05269">
    <property type="entry name" value="TMR_SDR_a"/>
    <property type="match status" value="1"/>
</dbReference>
<dbReference type="SUPFAM" id="SSF51735">
    <property type="entry name" value="NAD(P)-binding Rossmann-fold domains"/>
    <property type="match status" value="1"/>
</dbReference>
<comment type="caution">
    <text evidence="2">The sequence shown here is derived from an EMBL/GenBank/DDBJ whole genome shotgun (WGS) entry which is preliminary data.</text>
</comment>
<dbReference type="InterPro" id="IPR052718">
    <property type="entry name" value="NmrA-type_oxidoreductase"/>
</dbReference>
<reference evidence="2 3" key="1">
    <citation type="journal article" date="2019" name="Int. J. Syst. Evol. Microbiol.">
        <title>The Global Catalogue of Microorganisms (GCM) 10K type strain sequencing project: providing services to taxonomists for standard genome sequencing and annotation.</title>
        <authorList>
            <consortium name="The Broad Institute Genomics Platform"/>
            <consortium name="The Broad Institute Genome Sequencing Center for Infectious Disease"/>
            <person name="Wu L."/>
            <person name="Ma J."/>
        </authorList>
    </citation>
    <scope>NUCLEOTIDE SEQUENCE [LARGE SCALE GENOMIC DNA]</scope>
    <source>
        <strain evidence="2 3">JCM 14326</strain>
    </source>
</reference>
<dbReference type="Pfam" id="PF13460">
    <property type="entry name" value="NAD_binding_10"/>
    <property type="match status" value="1"/>
</dbReference>
<dbReference type="InterPro" id="IPR016040">
    <property type="entry name" value="NAD(P)-bd_dom"/>
</dbReference>
<evidence type="ECO:0000313" key="3">
    <source>
        <dbReference type="Proteomes" id="UP001501094"/>
    </source>
</evidence>
<gene>
    <name evidence="2" type="ORF">GCM10009751_37870</name>
</gene>
<dbReference type="RefSeq" id="WP_344106066.1">
    <property type="nucleotide sequence ID" value="NZ_BAAANL010000010.1"/>
</dbReference>
<dbReference type="Proteomes" id="UP001501094">
    <property type="component" value="Unassembled WGS sequence"/>
</dbReference>
<keyword evidence="3" id="KW-1185">Reference proteome</keyword>
<proteinExistence type="predicted"/>
<evidence type="ECO:0000259" key="1">
    <source>
        <dbReference type="Pfam" id="PF13460"/>
    </source>
</evidence>
<dbReference type="PANTHER" id="PTHR47129">
    <property type="entry name" value="QUINONE OXIDOREDUCTASE 2"/>
    <property type="match status" value="1"/>
</dbReference>
<sequence>MTTLVTGASGHFGRLTIEALLARGVAPGELRAGTRRPHELASLSARGVAVVPLDYDDDASVASAVEGADQVLLVSGNELGKRVAQHAVVITAAAKAGVGHLVYTSAPRADDTSLVIVPEHAATERLLADSGLTATILRNNWYLENYAATVAQVRETGVLLTSAGDGRVASALRSELAEAAAVVLTTEEHRGRTIELGGDEAWTFAEFGAALGTVLGREVTVEQLSAEEHLARLTAAGLDEGTAGFVVAVDGNIREGALEGGTHDLSVLLGRPTATLPDALATLV</sequence>
<dbReference type="EMBL" id="BAAANL010000010">
    <property type="protein sequence ID" value="GAA1874707.1"/>
    <property type="molecule type" value="Genomic_DNA"/>
</dbReference>
<feature type="domain" description="NAD(P)-binding" evidence="1">
    <location>
        <begin position="7"/>
        <end position="157"/>
    </location>
</feature>
<organism evidence="2 3">
    <name type="scientific">Myceligenerans crystallogenes</name>
    <dbReference type="NCBI Taxonomy" id="316335"/>
    <lineage>
        <taxon>Bacteria</taxon>
        <taxon>Bacillati</taxon>
        <taxon>Actinomycetota</taxon>
        <taxon>Actinomycetes</taxon>
        <taxon>Micrococcales</taxon>
        <taxon>Promicromonosporaceae</taxon>
        <taxon>Myceligenerans</taxon>
    </lineage>
</organism>
<name>A0ABN2NLP2_9MICO</name>
<dbReference type="Gene3D" id="3.40.50.720">
    <property type="entry name" value="NAD(P)-binding Rossmann-like Domain"/>
    <property type="match status" value="1"/>
</dbReference>
<protein>
    <submittedName>
        <fullName evidence="2">SDR family oxidoreductase</fullName>
    </submittedName>
</protein>
<evidence type="ECO:0000313" key="2">
    <source>
        <dbReference type="EMBL" id="GAA1874707.1"/>
    </source>
</evidence>
<dbReference type="Gene3D" id="3.90.25.10">
    <property type="entry name" value="UDP-galactose 4-epimerase, domain 1"/>
    <property type="match status" value="1"/>
</dbReference>
<dbReference type="PANTHER" id="PTHR47129:SF1">
    <property type="entry name" value="NMRA-LIKE DOMAIN-CONTAINING PROTEIN"/>
    <property type="match status" value="1"/>
</dbReference>
<dbReference type="InterPro" id="IPR036291">
    <property type="entry name" value="NAD(P)-bd_dom_sf"/>
</dbReference>